<dbReference type="AlphaFoldDB" id="A0A373FM16"/>
<accession>A0A373FM16</accession>
<evidence type="ECO:0000313" key="1">
    <source>
        <dbReference type="EMBL" id="RGE45168.1"/>
    </source>
</evidence>
<proteinExistence type="predicted"/>
<dbReference type="EMBL" id="QURR01000011">
    <property type="protein sequence ID" value="RGE45168.1"/>
    <property type="molecule type" value="Genomic_DNA"/>
</dbReference>
<comment type="caution">
    <text evidence="1">The sequence shown here is derived from an EMBL/GenBank/DDBJ whole genome shotgun (WGS) entry which is preliminary data.</text>
</comment>
<sequence length="146" mass="15664">MFSPMEQAPAIDKQPTGLSAKQVQAVYALAAGASRKATAKALGMEPHTLTRWGQLPAFRALLGQVTASIEADSLYAVKVQRLKALDTLSDLMDEQHPAQVRLSAARAALDLPTPALTPVEDANALFEGVMKHFKKQEEAHGIGPKH</sequence>
<gene>
    <name evidence="1" type="ORF">DZC30_11070</name>
</gene>
<keyword evidence="2" id="KW-1185">Reference proteome</keyword>
<dbReference type="Proteomes" id="UP000261948">
    <property type="component" value="Unassembled WGS sequence"/>
</dbReference>
<name>A0A373FM16_COMTE</name>
<evidence type="ECO:0000313" key="2">
    <source>
        <dbReference type="Proteomes" id="UP000261948"/>
    </source>
</evidence>
<organism evidence="1 2">
    <name type="scientific">Comamonas testosteroni</name>
    <name type="common">Pseudomonas testosteroni</name>
    <dbReference type="NCBI Taxonomy" id="285"/>
    <lineage>
        <taxon>Bacteria</taxon>
        <taxon>Pseudomonadati</taxon>
        <taxon>Pseudomonadota</taxon>
        <taxon>Betaproteobacteria</taxon>
        <taxon>Burkholderiales</taxon>
        <taxon>Comamonadaceae</taxon>
        <taxon>Comamonas</taxon>
    </lineage>
</organism>
<protein>
    <submittedName>
        <fullName evidence="1">Helix-turn-helix domain-containing protein</fullName>
    </submittedName>
</protein>
<reference evidence="1 2" key="1">
    <citation type="submission" date="2018-08" db="EMBL/GenBank/DDBJ databases">
        <title>Comamonas testosteroni strain SWCO2.</title>
        <authorList>
            <person name="Jiang N."/>
            <person name="Zhang X.Z."/>
        </authorList>
    </citation>
    <scope>NUCLEOTIDE SEQUENCE [LARGE SCALE GENOMIC DNA]</scope>
    <source>
        <strain evidence="1 2">SWCO2</strain>
    </source>
</reference>